<comment type="caution">
    <text evidence="5">Lacks conserved residue(s) required for the propagation of feature annotation.</text>
</comment>
<dbReference type="EC" id="2.3.1.266" evidence="5 6"/>
<dbReference type="HAMAP" id="MF_02210">
    <property type="entry name" value="RimI"/>
    <property type="match status" value="1"/>
</dbReference>
<dbReference type="InterPro" id="IPR000182">
    <property type="entry name" value="GNAT_dom"/>
</dbReference>
<dbReference type="EMBL" id="SDKK01000007">
    <property type="protein sequence ID" value="TYC59777.1"/>
    <property type="molecule type" value="Genomic_DNA"/>
</dbReference>
<evidence type="ECO:0000256" key="6">
    <source>
        <dbReference type="RuleBase" id="RU363094"/>
    </source>
</evidence>
<dbReference type="CDD" id="cd04301">
    <property type="entry name" value="NAT_SF"/>
    <property type="match status" value="1"/>
</dbReference>
<keyword evidence="2 5" id="KW-0963">Cytoplasm</keyword>
<evidence type="ECO:0000256" key="2">
    <source>
        <dbReference type="ARBA" id="ARBA00022490"/>
    </source>
</evidence>
<evidence type="ECO:0000256" key="1">
    <source>
        <dbReference type="ARBA" id="ARBA00005395"/>
    </source>
</evidence>
<evidence type="ECO:0000313" key="9">
    <source>
        <dbReference type="Proteomes" id="UP000389128"/>
    </source>
</evidence>
<dbReference type="Proteomes" id="UP000389128">
    <property type="component" value="Unassembled WGS sequence"/>
</dbReference>
<feature type="binding site" evidence="5">
    <location>
        <position position="102"/>
    </location>
    <ligand>
        <name>acetyl-CoA</name>
        <dbReference type="ChEBI" id="CHEBI:57288"/>
    </ligand>
</feature>
<dbReference type="InterPro" id="IPR016181">
    <property type="entry name" value="Acyl_CoA_acyltransferase"/>
</dbReference>
<dbReference type="AlphaFoldDB" id="A0A6C2D0E2"/>
<evidence type="ECO:0000313" key="8">
    <source>
        <dbReference type="EMBL" id="TYC59777.1"/>
    </source>
</evidence>
<reference evidence="8 9" key="1">
    <citation type="submission" date="2019-01" db="EMBL/GenBank/DDBJ databases">
        <title>Zoogloea oleivorans genome sequencing and assembly.</title>
        <authorList>
            <person name="Tancsics A."/>
            <person name="Farkas M."/>
            <person name="Kriszt B."/>
            <person name="Maroti G."/>
            <person name="Horvath B."/>
        </authorList>
    </citation>
    <scope>NUCLEOTIDE SEQUENCE [LARGE SCALE GENOMIC DNA]</scope>
    <source>
        <strain evidence="8 9">Buc</strain>
    </source>
</reference>
<comment type="similarity">
    <text evidence="1 5 6">Belongs to the acetyltransferase family. RimI subfamily.</text>
</comment>
<dbReference type="InterPro" id="IPR006464">
    <property type="entry name" value="AcTrfase_RimI/Ard1"/>
</dbReference>
<dbReference type="PANTHER" id="PTHR43420">
    <property type="entry name" value="ACETYLTRANSFERASE"/>
    <property type="match status" value="1"/>
</dbReference>
<accession>A0A6C2D0E2</accession>
<dbReference type="Gene3D" id="3.40.630.30">
    <property type="match status" value="1"/>
</dbReference>
<comment type="subcellular location">
    <subcellularLocation>
        <location evidence="5 6">Cytoplasm</location>
    </subcellularLocation>
</comment>
<dbReference type="NCBIfam" id="TIGR01575">
    <property type="entry name" value="rimI"/>
    <property type="match status" value="1"/>
</dbReference>
<sequence>MQEDDLEWIAGQDRQLYPFPWAAVNFADSMSAGYGCWTMFDGTERVGYAVLMMVLDEVHILNISVVLAHQGRGLGRRLLDHLAVVAKAAGARQMFLEVRPSNMPALALYQRAGFETIGRRKGYYPAADGREDALVMRWPL</sequence>
<dbReference type="GO" id="GO:0008999">
    <property type="term" value="F:protein-N-terminal-alanine acetyltransferase activity"/>
    <property type="evidence" value="ECO:0007669"/>
    <property type="project" value="UniProtKB-UniRule"/>
</dbReference>
<dbReference type="OrthoDB" id="9796919at2"/>
<protein>
    <recommendedName>
        <fullName evidence="5 6">[Ribosomal protein bS18]-alanine N-acetyltransferase</fullName>
        <ecNumber evidence="5 6">2.3.1.266</ecNumber>
    </recommendedName>
</protein>
<keyword evidence="3 5" id="KW-0808">Transferase</keyword>
<keyword evidence="9" id="KW-1185">Reference proteome</keyword>
<comment type="function">
    <text evidence="5 6">Acetylates the N-terminal alanine of ribosomal protein bS18.</text>
</comment>
<comment type="caution">
    <text evidence="8">The sequence shown here is derived from an EMBL/GenBank/DDBJ whole genome shotgun (WGS) entry which is preliminary data.</text>
</comment>
<comment type="catalytic activity">
    <reaction evidence="5 6">
        <text>N-terminal L-alanyl-[ribosomal protein bS18] + acetyl-CoA = N-terminal N(alpha)-acetyl-L-alanyl-[ribosomal protein bS18] + CoA + H(+)</text>
        <dbReference type="Rhea" id="RHEA:43756"/>
        <dbReference type="Rhea" id="RHEA-COMP:10676"/>
        <dbReference type="Rhea" id="RHEA-COMP:10677"/>
        <dbReference type="ChEBI" id="CHEBI:15378"/>
        <dbReference type="ChEBI" id="CHEBI:57287"/>
        <dbReference type="ChEBI" id="CHEBI:57288"/>
        <dbReference type="ChEBI" id="CHEBI:64718"/>
        <dbReference type="ChEBI" id="CHEBI:83683"/>
        <dbReference type="EC" id="2.3.1.266"/>
    </reaction>
</comment>
<feature type="domain" description="N-acetyltransferase" evidence="7">
    <location>
        <begin position="1"/>
        <end position="140"/>
    </location>
</feature>
<dbReference type="Pfam" id="PF00583">
    <property type="entry name" value="Acetyltransf_1"/>
    <property type="match status" value="1"/>
</dbReference>
<dbReference type="InterPro" id="IPR050680">
    <property type="entry name" value="YpeA/RimI_acetyltransf"/>
</dbReference>
<evidence type="ECO:0000259" key="7">
    <source>
        <dbReference type="PROSITE" id="PS51186"/>
    </source>
</evidence>
<dbReference type="InterPro" id="IPR043690">
    <property type="entry name" value="RimI"/>
</dbReference>
<gene>
    <name evidence="5 8" type="primary">rimI</name>
    <name evidence="8" type="ORF">ETQ85_08600</name>
</gene>
<evidence type="ECO:0000256" key="4">
    <source>
        <dbReference type="ARBA" id="ARBA00023315"/>
    </source>
</evidence>
<evidence type="ECO:0000256" key="3">
    <source>
        <dbReference type="ARBA" id="ARBA00022679"/>
    </source>
</evidence>
<feature type="active site" description="Proton acceptor" evidence="5">
    <location>
        <position position="97"/>
    </location>
</feature>
<name>A0A6C2D0E2_9RHOO</name>
<evidence type="ECO:0000256" key="5">
    <source>
        <dbReference type="HAMAP-Rule" id="MF_02210"/>
    </source>
</evidence>
<dbReference type="SUPFAM" id="SSF55729">
    <property type="entry name" value="Acyl-CoA N-acyltransferases (Nat)"/>
    <property type="match status" value="1"/>
</dbReference>
<feature type="active site" description="Proton donor" evidence="5">
    <location>
        <position position="109"/>
    </location>
</feature>
<dbReference type="PANTHER" id="PTHR43420:SF51">
    <property type="entry name" value="PEPTIDYL-LYSINE N-ACETYLTRANSFERASE YIAC"/>
    <property type="match status" value="1"/>
</dbReference>
<dbReference type="GO" id="GO:0005737">
    <property type="term" value="C:cytoplasm"/>
    <property type="evidence" value="ECO:0007669"/>
    <property type="project" value="UniProtKB-SubCell"/>
</dbReference>
<proteinExistence type="inferred from homology"/>
<organism evidence="8 9">
    <name type="scientific">Zoogloea oleivorans</name>
    <dbReference type="NCBI Taxonomy" id="1552750"/>
    <lineage>
        <taxon>Bacteria</taxon>
        <taxon>Pseudomonadati</taxon>
        <taxon>Pseudomonadota</taxon>
        <taxon>Betaproteobacteria</taxon>
        <taxon>Rhodocyclales</taxon>
        <taxon>Zoogloeaceae</taxon>
        <taxon>Zoogloea</taxon>
    </lineage>
</organism>
<keyword evidence="4 5" id="KW-0012">Acyltransferase</keyword>
<dbReference type="PROSITE" id="PS51186">
    <property type="entry name" value="GNAT"/>
    <property type="match status" value="1"/>
</dbReference>